<dbReference type="AlphaFoldDB" id="A0AAU9K7D6"/>
<feature type="compositionally biased region" description="Low complexity" evidence="1">
    <location>
        <begin position="761"/>
        <end position="772"/>
    </location>
</feature>
<dbReference type="EMBL" id="CAJZBQ010000058">
    <property type="protein sequence ID" value="CAG9334384.1"/>
    <property type="molecule type" value="Genomic_DNA"/>
</dbReference>
<feature type="compositionally biased region" description="Basic and acidic residues" evidence="1">
    <location>
        <begin position="658"/>
        <end position="682"/>
    </location>
</feature>
<feature type="region of interest" description="Disordered" evidence="1">
    <location>
        <begin position="838"/>
        <end position="860"/>
    </location>
</feature>
<feature type="compositionally biased region" description="Basic and acidic residues" evidence="1">
    <location>
        <begin position="547"/>
        <end position="566"/>
    </location>
</feature>
<proteinExistence type="predicted"/>
<gene>
    <name evidence="2" type="ORF">BSTOLATCC_MIC61003</name>
</gene>
<name>A0AAU9K7D6_9CILI</name>
<feature type="region of interest" description="Disordered" evidence="1">
    <location>
        <begin position="514"/>
        <end position="692"/>
    </location>
</feature>
<feature type="compositionally biased region" description="Basic and acidic residues" evidence="1">
    <location>
        <begin position="986"/>
        <end position="1043"/>
    </location>
</feature>
<feature type="compositionally biased region" description="Basic and acidic residues" evidence="1">
    <location>
        <begin position="951"/>
        <end position="960"/>
    </location>
</feature>
<organism evidence="2 3">
    <name type="scientific">Blepharisma stoltei</name>
    <dbReference type="NCBI Taxonomy" id="1481888"/>
    <lineage>
        <taxon>Eukaryota</taxon>
        <taxon>Sar</taxon>
        <taxon>Alveolata</taxon>
        <taxon>Ciliophora</taxon>
        <taxon>Postciliodesmatophora</taxon>
        <taxon>Heterotrichea</taxon>
        <taxon>Heterotrichida</taxon>
        <taxon>Blepharismidae</taxon>
        <taxon>Blepharisma</taxon>
    </lineage>
</organism>
<feature type="compositionally biased region" description="Low complexity" evidence="1">
    <location>
        <begin position="731"/>
        <end position="745"/>
    </location>
</feature>
<feature type="compositionally biased region" description="Acidic residues" evidence="1">
    <location>
        <begin position="404"/>
        <end position="428"/>
    </location>
</feature>
<evidence type="ECO:0000313" key="2">
    <source>
        <dbReference type="EMBL" id="CAG9334384.1"/>
    </source>
</evidence>
<comment type="caution">
    <text evidence="2">The sequence shown here is derived from an EMBL/GenBank/DDBJ whole genome shotgun (WGS) entry which is preliminary data.</text>
</comment>
<accession>A0AAU9K7D6</accession>
<feature type="compositionally biased region" description="Polar residues" evidence="1">
    <location>
        <begin position="773"/>
        <end position="787"/>
    </location>
</feature>
<feature type="region of interest" description="Disordered" evidence="1">
    <location>
        <begin position="350"/>
        <end position="434"/>
    </location>
</feature>
<keyword evidence="3" id="KW-1185">Reference proteome</keyword>
<evidence type="ECO:0000313" key="3">
    <source>
        <dbReference type="Proteomes" id="UP001162131"/>
    </source>
</evidence>
<feature type="region of interest" description="Disordered" evidence="1">
    <location>
        <begin position="946"/>
        <end position="1043"/>
    </location>
</feature>
<dbReference type="Proteomes" id="UP001162131">
    <property type="component" value="Unassembled WGS sequence"/>
</dbReference>
<reference evidence="2" key="1">
    <citation type="submission" date="2021-09" db="EMBL/GenBank/DDBJ databases">
        <authorList>
            <consortium name="AG Swart"/>
            <person name="Singh M."/>
            <person name="Singh A."/>
            <person name="Seah K."/>
            <person name="Emmerich C."/>
        </authorList>
    </citation>
    <scope>NUCLEOTIDE SEQUENCE</scope>
    <source>
        <strain evidence="2">ATCC30299</strain>
    </source>
</reference>
<sequence>MSEREAFVRARVNRMMEVRRQENELGRKSSQDYSGIKKASETSDNLRKTYIEKLEQINALMRERENALALIGKAHKDAEDNQMRIEKEQRERQIFLAESKKKARERGINALRVEQENAQAKVDEEIYYKKRREEILQQEYDKAHKVAEDYRAKQKIIEEQLRREAEENFIRPGGQVIRGEIDYSKTHFHNPIIVKHDLAEISAMERAQQEAELEQRKLYHQEGIKIMQEEKAKNRGEEALYVENIEKEYKQMITELEKLKRADGEQKIEQGISDSITQNRCIITDSQINKRKQQEMEVQYEKIFKPEPVKEKTRMTWNLKEKKEIIEENPQKSVSIPKVDYIPTVSQEISSSGQKKIVIQEGPSNDPFESLKNPLKYPAFSQAHEKKASAPKLLIDSPEKSESEGSEASEDENEEEDYVSSESSDADESLSAKYNVYENPDYSWKNVAIQPPQKINEKIKDDKKEVKPPSRGVWEIKENKDILVPEDIVTEIKPHTRASWKVQDREDLRNIHASIKEEPQLSKPLRNNIEEPDFPPFQEPKSFQITKSEEIASRNYSKEKAQEKSFPEQFEEVQFSKPIKEATQKSWVQNPIEEIQLSKPSRDILQQAPYQFQSKEDNEVDLKEDPLFKITEKKTTSRPESAKKSLQEKPAQQVSSRPQEKQIKQERPQERPQEAYQERKAQSYETSPIAYPSFPVYTPIPVMPVYPYPTSYQVPSFPAYLNPAYPSYPSQISPQFNQNFSQQPFLSPQNDPPSLASSQISALSMSPPLSSSIGQKDMQSPITSPSKDNQDIMRSPVSLLSSSPEKEEELGQTSFFPTMKPAEKFDIYSKVKTEFTAKPPEDFEESHNEPLKPRYGNGEKLKKSESWDFDFDKVTSKAQPKKREIQTSKPVVMDFSDDKGKSLAEIFKEKKSKTLEHLAERDPKPVKAEKKEKTKEELFEIRKNLLKHQKSKEETKKEALAEQTSIKHPKGDLMERLASGQKVKVNKRDMKKLTEKNYELLPEVKKRKEEEKKKQEQAERRQRAREFEKKRQETRFKSLNKYE</sequence>
<feature type="compositionally biased region" description="Basic and acidic residues" evidence="1">
    <location>
        <begin position="614"/>
        <end position="647"/>
    </location>
</feature>
<feature type="compositionally biased region" description="Basic and acidic residues" evidence="1">
    <location>
        <begin position="19"/>
        <end position="30"/>
    </location>
</feature>
<feature type="region of interest" description="Disordered" evidence="1">
    <location>
        <begin position="19"/>
        <end position="42"/>
    </location>
</feature>
<protein>
    <submittedName>
        <fullName evidence="2">Uncharacterized protein</fullName>
    </submittedName>
</protein>
<feature type="region of interest" description="Disordered" evidence="1">
    <location>
        <begin position="731"/>
        <end position="816"/>
    </location>
</feature>
<feature type="region of interest" description="Disordered" evidence="1">
    <location>
        <begin position="912"/>
        <end position="934"/>
    </location>
</feature>
<evidence type="ECO:0000256" key="1">
    <source>
        <dbReference type="SAM" id="MobiDB-lite"/>
    </source>
</evidence>